<evidence type="ECO:0000313" key="8">
    <source>
        <dbReference type="EMBL" id="PKA50712.1"/>
    </source>
</evidence>
<dbReference type="GO" id="GO:0051753">
    <property type="term" value="F:mannan synthase activity"/>
    <property type="evidence" value="ECO:0007669"/>
    <property type="project" value="TreeGrafter"/>
</dbReference>
<keyword evidence="3 8" id="KW-0808">Transferase</keyword>
<dbReference type="AlphaFoldDB" id="A0A2I0A5A1"/>
<accession>A0A2I0A5A1</accession>
<dbReference type="Proteomes" id="UP000236161">
    <property type="component" value="Unassembled WGS sequence"/>
</dbReference>
<protein>
    <submittedName>
        <fullName evidence="8">Glucomannan 4-beta-mannosyltransferase 9</fullName>
        <ecNumber evidence="8">2.4.1.32</ecNumber>
    </submittedName>
</protein>
<evidence type="ECO:0000313" key="9">
    <source>
        <dbReference type="Proteomes" id="UP000236161"/>
    </source>
</evidence>
<evidence type="ECO:0000256" key="5">
    <source>
        <dbReference type="ARBA" id="ARBA00022989"/>
    </source>
</evidence>
<evidence type="ECO:0000256" key="3">
    <source>
        <dbReference type="ARBA" id="ARBA00022679"/>
    </source>
</evidence>
<keyword evidence="9" id="KW-1185">Reference proteome</keyword>
<dbReference type="GO" id="GO:0000139">
    <property type="term" value="C:Golgi membrane"/>
    <property type="evidence" value="ECO:0007669"/>
    <property type="project" value="UniProtKB-SubCell"/>
</dbReference>
<dbReference type="PANTHER" id="PTHR32044">
    <property type="entry name" value="GLUCOMANNAN 4-BETA-MANNOSYLTRANSFERASE 9"/>
    <property type="match status" value="1"/>
</dbReference>
<dbReference type="SUPFAM" id="SSF53448">
    <property type="entry name" value="Nucleotide-diphospho-sugar transferases"/>
    <property type="match status" value="1"/>
</dbReference>
<evidence type="ECO:0000256" key="4">
    <source>
        <dbReference type="ARBA" id="ARBA00022692"/>
    </source>
</evidence>
<reference evidence="8 9" key="1">
    <citation type="journal article" date="2017" name="Nature">
        <title>The Apostasia genome and the evolution of orchids.</title>
        <authorList>
            <person name="Zhang G.Q."/>
            <person name="Liu K.W."/>
            <person name="Li Z."/>
            <person name="Lohaus R."/>
            <person name="Hsiao Y.Y."/>
            <person name="Niu S.C."/>
            <person name="Wang J.Y."/>
            <person name="Lin Y.C."/>
            <person name="Xu Q."/>
            <person name="Chen L.J."/>
            <person name="Yoshida K."/>
            <person name="Fujiwara S."/>
            <person name="Wang Z.W."/>
            <person name="Zhang Y.Q."/>
            <person name="Mitsuda N."/>
            <person name="Wang M."/>
            <person name="Liu G.H."/>
            <person name="Pecoraro L."/>
            <person name="Huang H.X."/>
            <person name="Xiao X.J."/>
            <person name="Lin M."/>
            <person name="Wu X.Y."/>
            <person name="Wu W.L."/>
            <person name="Chen Y.Y."/>
            <person name="Chang S.B."/>
            <person name="Sakamoto S."/>
            <person name="Ohme-Takagi M."/>
            <person name="Yagi M."/>
            <person name="Zeng S.J."/>
            <person name="Shen C.Y."/>
            <person name="Yeh C.M."/>
            <person name="Luo Y.B."/>
            <person name="Tsai W.C."/>
            <person name="Van de Peer Y."/>
            <person name="Liu Z.J."/>
        </authorList>
    </citation>
    <scope>NUCLEOTIDE SEQUENCE [LARGE SCALE GENOMIC DNA]</scope>
    <source>
        <strain evidence="9">cv. Shenzhen</strain>
        <tissue evidence="8">Stem</tissue>
    </source>
</reference>
<dbReference type="Gene3D" id="3.90.550.10">
    <property type="entry name" value="Spore Coat Polysaccharide Biosynthesis Protein SpsA, Chain A"/>
    <property type="match status" value="1"/>
</dbReference>
<dbReference type="PANTHER" id="PTHR32044:SF21">
    <property type="entry name" value="GLUCOMANNAN 4-BETA-MANNOSYLTRANSFERASE 3-RELATED"/>
    <property type="match status" value="1"/>
</dbReference>
<evidence type="ECO:0000256" key="7">
    <source>
        <dbReference type="ARBA" id="ARBA00023136"/>
    </source>
</evidence>
<organism evidence="8 9">
    <name type="scientific">Apostasia shenzhenica</name>
    <dbReference type="NCBI Taxonomy" id="1088818"/>
    <lineage>
        <taxon>Eukaryota</taxon>
        <taxon>Viridiplantae</taxon>
        <taxon>Streptophyta</taxon>
        <taxon>Embryophyta</taxon>
        <taxon>Tracheophyta</taxon>
        <taxon>Spermatophyta</taxon>
        <taxon>Magnoliopsida</taxon>
        <taxon>Liliopsida</taxon>
        <taxon>Asparagales</taxon>
        <taxon>Orchidaceae</taxon>
        <taxon>Apostasioideae</taxon>
        <taxon>Apostasia</taxon>
    </lineage>
</organism>
<dbReference type="InterPro" id="IPR029044">
    <property type="entry name" value="Nucleotide-diphossugar_trans"/>
</dbReference>
<name>A0A2I0A5A1_9ASPA</name>
<keyword evidence="2 8" id="KW-0328">Glycosyltransferase</keyword>
<keyword evidence="6" id="KW-0333">Golgi apparatus</keyword>
<sequence>MKEAMEISYVQLCEYVAIFDADFQPTSDFLLRTVPFLIHNPKIGLVQARWKFGEKHTANAFFAHQIVHNFISIIKIPANFLTVNADDCLMTRIQEMSLNYHFKIEQQSGSSTVAFFGFNGKISIFLLQS</sequence>
<dbReference type="OrthoDB" id="72851at2759"/>
<keyword evidence="4" id="KW-0812">Transmembrane</keyword>
<evidence type="ECO:0000256" key="6">
    <source>
        <dbReference type="ARBA" id="ARBA00023034"/>
    </source>
</evidence>
<dbReference type="EC" id="2.4.1.32" evidence="8"/>
<gene>
    <name evidence="8" type="primary">CSLA9</name>
    <name evidence="8" type="ORF">AXF42_Ash017591</name>
</gene>
<keyword evidence="5" id="KW-1133">Transmembrane helix</keyword>
<dbReference type="EMBL" id="KZ452018">
    <property type="protein sequence ID" value="PKA50712.1"/>
    <property type="molecule type" value="Genomic_DNA"/>
</dbReference>
<dbReference type="GO" id="GO:0047259">
    <property type="term" value="F:glucomannan 4-beta-mannosyltransferase activity"/>
    <property type="evidence" value="ECO:0007669"/>
    <property type="project" value="UniProtKB-EC"/>
</dbReference>
<evidence type="ECO:0000256" key="2">
    <source>
        <dbReference type="ARBA" id="ARBA00022676"/>
    </source>
</evidence>
<proteinExistence type="predicted"/>
<evidence type="ECO:0000256" key="1">
    <source>
        <dbReference type="ARBA" id="ARBA00004394"/>
    </source>
</evidence>
<comment type="subcellular location">
    <subcellularLocation>
        <location evidence="1">Golgi apparatus membrane</location>
    </subcellularLocation>
</comment>
<keyword evidence="7" id="KW-0472">Membrane</keyword>